<proteinExistence type="predicted"/>
<protein>
    <submittedName>
        <fullName evidence="1">Chromosome segregation ATPase</fullName>
    </submittedName>
</protein>
<dbReference type="RefSeq" id="WP_017818106.1">
    <property type="nucleotide sequence ID" value="NZ_BBKY01000042.1"/>
</dbReference>
<reference evidence="1" key="1">
    <citation type="submission" date="2018-01" db="EMBL/GenBank/DDBJ databases">
        <title>FDA dAtabase for Regulatory Grade micrObial Sequences (FDA-ARGOS): Supporting development and validation of Infectious Disease Dx tests.</title>
        <authorList>
            <person name="Hoffmann M."/>
            <person name="Allard M."/>
            <person name="Evans P."/>
            <person name="Brown E."/>
            <person name="Tallon L."/>
            <person name="Sadzewicz L."/>
            <person name="Sengamalay N."/>
            <person name="Ott S."/>
            <person name="Godinez A."/>
            <person name="Nagaraj S."/>
            <person name="Vyas G."/>
            <person name="Aluvathingal J."/>
            <person name="Nadendla S."/>
            <person name="Geyer C."/>
            <person name="Sichtig H."/>
        </authorList>
    </citation>
    <scope>NUCLEOTIDE SEQUENCE</scope>
    <source>
        <strain evidence="1">FDAARGOS_107</strain>
    </source>
</reference>
<evidence type="ECO:0000313" key="2">
    <source>
        <dbReference type="Proteomes" id="UP000067422"/>
    </source>
</evidence>
<gene>
    <name evidence="1" type="ORF">AL538_01080</name>
</gene>
<name>A0ABN4KTQ4_VIBHA</name>
<keyword evidence="2" id="KW-1185">Reference proteome</keyword>
<organism evidence="1 2">
    <name type="scientific">Vibrio harveyi</name>
    <name type="common">Beneckea harveyi</name>
    <dbReference type="NCBI Taxonomy" id="669"/>
    <lineage>
        <taxon>Bacteria</taxon>
        <taxon>Pseudomonadati</taxon>
        <taxon>Pseudomonadota</taxon>
        <taxon>Gammaproteobacteria</taxon>
        <taxon>Vibrionales</taxon>
        <taxon>Vibrionaceae</taxon>
        <taxon>Vibrio</taxon>
    </lineage>
</organism>
<accession>A0ABN4KTQ4</accession>
<evidence type="ECO:0000313" key="1">
    <source>
        <dbReference type="EMBL" id="AMF96418.1"/>
    </source>
</evidence>
<dbReference type="GeneID" id="83581779"/>
<dbReference type="EMBL" id="CP014038">
    <property type="protein sequence ID" value="AMF96418.1"/>
    <property type="molecule type" value="Genomic_DNA"/>
</dbReference>
<dbReference type="Proteomes" id="UP000067422">
    <property type="component" value="Chromosome 1"/>
</dbReference>
<sequence length="146" mass="16967">MSSQLERVISNPSIKKDVSDSLLGIDKNHNHIRDDVEAVLKALKISEINHDFLLRYVQYSSSILQHDFSSNDANNQLLAYEIYKDYRYVRHCFKEAGVDGKDLYDAIHAVNRLMFNTDARIVAYLNYEKYIDISTMYEGISYDCNN</sequence>